<feature type="transmembrane region" description="Helical" evidence="1">
    <location>
        <begin position="98"/>
        <end position="120"/>
    </location>
</feature>
<organism evidence="2 3">
    <name type="scientific">Litchfieldia luteola</name>
    <dbReference type="NCBI Taxonomy" id="682179"/>
    <lineage>
        <taxon>Bacteria</taxon>
        <taxon>Bacillati</taxon>
        <taxon>Bacillota</taxon>
        <taxon>Bacilli</taxon>
        <taxon>Bacillales</taxon>
        <taxon>Bacillaceae</taxon>
        <taxon>Litchfieldia</taxon>
    </lineage>
</organism>
<dbReference type="RefSeq" id="WP_193538254.1">
    <property type="nucleotide sequence ID" value="NZ_JADCLJ010000022.1"/>
</dbReference>
<evidence type="ECO:0000313" key="3">
    <source>
        <dbReference type="Proteomes" id="UP001516662"/>
    </source>
</evidence>
<evidence type="ECO:0008006" key="4">
    <source>
        <dbReference type="Google" id="ProtNLM"/>
    </source>
</evidence>
<keyword evidence="3" id="KW-1185">Reference proteome</keyword>
<proteinExistence type="predicted"/>
<name>A0ABR9QM12_9BACI</name>
<feature type="transmembrane region" description="Helical" evidence="1">
    <location>
        <begin position="40"/>
        <end position="61"/>
    </location>
</feature>
<reference evidence="2 3" key="1">
    <citation type="submission" date="2020-10" db="EMBL/GenBank/DDBJ databases">
        <title>Bacillus sp. HD4P25, an endophyte from a halophyte.</title>
        <authorList>
            <person name="Sun J.-Q."/>
        </authorList>
    </citation>
    <scope>NUCLEOTIDE SEQUENCE [LARGE SCALE GENOMIC DNA]</scope>
    <source>
        <strain evidence="2 3">YIM 93174</strain>
    </source>
</reference>
<keyword evidence="1" id="KW-0812">Transmembrane</keyword>
<gene>
    <name evidence="2" type="ORF">IMZ08_15925</name>
</gene>
<feature type="transmembrane region" description="Helical" evidence="1">
    <location>
        <begin position="12"/>
        <end position="28"/>
    </location>
</feature>
<evidence type="ECO:0000313" key="2">
    <source>
        <dbReference type="EMBL" id="MBE4909540.1"/>
    </source>
</evidence>
<protein>
    <recommendedName>
        <fullName evidence="4">Beta-carotene 15,15'-monooxygenase</fullName>
    </recommendedName>
</protein>
<dbReference type="EMBL" id="JADCLJ010000022">
    <property type="protein sequence ID" value="MBE4909540.1"/>
    <property type="molecule type" value="Genomic_DNA"/>
</dbReference>
<dbReference type="Proteomes" id="UP001516662">
    <property type="component" value="Unassembled WGS sequence"/>
</dbReference>
<accession>A0ABR9QM12</accession>
<feature type="transmembrane region" description="Helical" evidence="1">
    <location>
        <begin position="196"/>
        <end position="218"/>
    </location>
</feature>
<feature type="transmembrane region" description="Helical" evidence="1">
    <location>
        <begin position="224"/>
        <end position="246"/>
    </location>
</feature>
<sequence length="354" mass="40990">MTVSLVRSKSTYIFVVLALLILASNLTLMNHDSYKPITEVMALATVVDLTICLPFAFYFFIVRNRLSPVTVLPVVIVGFWLAYLIVPHESFRYFKEMLYVIYGIEALFVAIELYILFLLIKKARAFRRNYLKYNQSELHFPSKLRKSLVETFGSSRVIGMLITDISVFYYGLLNWRKKWIDVPGVQAFSYHKNSGYFGLFIMLVHAMAIEVIAVHVLVAQWNTTAAWIVTALDFYLLFCIIADYHAIRLSPVLVDKTTMKIQIGLRSSLELELNNIQSIEYVTEFSKDQRKEKGSYFVTLPDFIEESPQIEIKLKQPVTAHYVFGIKKAITKVYITLDDRNRFYELINERVSST</sequence>
<comment type="caution">
    <text evidence="2">The sequence shown here is derived from an EMBL/GenBank/DDBJ whole genome shotgun (WGS) entry which is preliminary data.</text>
</comment>
<feature type="transmembrane region" description="Helical" evidence="1">
    <location>
        <begin position="67"/>
        <end position="86"/>
    </location>
</feature>
<keyword evidence="1" id="KW-1133">Transmembrane helix</keyword>
<feature type="transmembrane region" description="Helical" evidence="1">
    <location>
        <begin position="157"/>
        <end position="175"/>
    </location>
</feature>
<evidence type="ECO:0000256" key="1">
    <source>
        <dbReference type="SAM" id="Phobius"/>
    </source>
</evidence>
<keyword evidence="1" id="KW-0472">Membrane</keyword>